<dbReference type="AlphaFoldDB" id="A0A378YWG3"/>
<dbReference type="Proteomes" id="UP000254573">
    <property type="component" value="Unassembled WGS sequence"/>
</dbReference>
<protein>
    <submittedName>
        <fullName evidence="1">Uncharacterized protein</fullName>
    </submittedName>
</protein>
<evidence type="ECO:0000313" key="1">
    <source>
        <dbReference type="EMBL" id="SUA80771.1"/>
    </source>
</evidence>
<name>A0A378YWG3_9BURK</name>
<evidence type="ECO:0000313" key="2">
    <source>
        <dbReference type="Proteomes" id="UP000254573"/>
    </source>
</evidence>
<dbReference type="KEGG" id="ppnm:LV28_19885"/>
<organism evidence="1 2">
    <name type="scientific">Pandoraea pnomenusa</name>
    <dbReference type="NCBI Taxonomy" id="93220"/>
    <lineage>
        <taxon>Bacteria</taxon>
        <taxon>Pseudomonadati</taxon>
        <taxon>Pseudomonadota</taxon>
        <taxon>Betaproteobacteria</taxon>
        <taxon>Burkholderiales</taxon>
        <taxon>Burkholderiaceae</taxon>
        <taxon>Pandoraea</taxon>
    </lineage>
</organism>
<proteinExistence type="predicted"/>
<reference evidence="1 2" key="1">
    <citation type="submission" date="2018-06" db="EMBL/GenBank/DDBJ databases">
        <authorList>
            <consortium name="Pathogen Informatics"/>
            <person name="Doyle S."/>
        </authorList>
    </citation>
    <scope>NUCLEOTIDE SEQUENCE [LARGE SCALE GENOMIC DNA]</scope>
    <source>
        <strain evidence="1 2">NCTC13160</strain>
    </source>
</reference>
<sequence length="762" mass="84040">MTSKSMTLLRTDTAPARLSSPVSREEGKNYHPNVAVIDPTILADRPADFPADAPPYNLVKASAVGPEIRFEAAFLDQMTVGWKYVVYFDGDTDDVIRVVTAEDHAKRSITIILPPEQASMEDVHNLQYVARSELEDEWSFLSPPSLFTIDTQRPGEPRPGELEFPDGIEQDGLTDAKLTELGDVLRGTVPSYAERMHGDTLVGILRREDGTEVGRLPPHQIPYGETYDPPTELVFPRTLIEQAGDGKLRFSYEITDLAGNVSAESDVVVIDVFLRPGIADLMPPLVPAYDDDPPPDAKLIDEADARAPVEVEIPGHAEIETGDEIAVLWGGREQNRVVFNGADSTLPVILSIRVPYGEVLAEWADAPPDADGYARVPVSYIVYRAGREAGRPKTPHSVVVNLDQGGGVDPDPDTPWNDALGRPVVHHSGWSTGEREDFIPDASIQEDHEFIVPWFRRDIDGNITGEDAFIAGDIIYAVYDGVTIEPRYTVGGDDVSQKVDLVISLPWAVVKAQGSGLKPTVYLVTRYLNPEQRENTSVSPTAEVEVADSGDIPGGDDGLFPATFPNGKVIWSNVSPIGHEPIEVPAYENMRLGDVIRIFVTADFYDPVDQTYGAPITRAYFGGDNGENPHPDYRFEISLAQENIGEPVRFGWPKELIEWGYPYGMCRIDYTVTRADGSHKTSAPTGAETRMDTSANYPGPYPFGVRQTHVTLSETMALAKTTPDKRQSILNAFVRQWLMSAAQRRSYRQREKQALALAMKQR</sequence>
<dbReference type="EMBL" id="UGSG01000001">
    <property type="protein sequence ID" value="SUA80771.1"/>
    <property type="molecule type" value="Genomic_DNA"/>
</dbReference>
<accession>A0A378YWG3</accession>
<gene>
    <name evidence="1" type="ORF">NCTC13160_03922</name>
</gene>